<evidence type="ECO:0000259" key="7">
    <source>
        <dbReference type="PROSITE" id="PS51321"/>
    </source>
</evidence>
<dbReference type="PROSITE" id="PS51321">
    <property type="entry name" value="TFIIS_CENTRAL"/>
    <property type="match status" value="1"/>
</dbReference>
<dbReference type="Proteomes" id="UP000030655">
    <property type="component" value="Unassembled WGS sequence"/>
</dbReference>
<organism evidence="8 9">
    <name type="scientific">Anncaliia algerae PRA339</name>
    <dbReference type="NCBI Taxonomy" id="1288291"/>
    <lineage>
        <taxon>Eukaryota</taxon>
        <taxon>Fungi</taxon>
        <taxon>Fungi incertae sedis</taxon>
        <taxon>Microsporidia</taxon>
        <taxon>Tubulinosematoidea</taxon>
        <taxon>Tubulinosematidae</taxon>
        <taxon>Anncaliia</taxon>
    </lineage>
</organism>
<accession>A0A059EWD9</accession>
<dbReference type="PANTHER" id="PTHR11477:SF0">
    <property type="entry name" value="IP08861P-RELATED"/>
    <property type="match status" value="1"/>
</dbReference>
<sequence>MDFNTQRNKENDVSKKQTKQEILQQYTTNNDMANKCLRIFFDAIQENLEDGDNHRIASVASNIINSLLKNNLLNDKNLLKSKVLNLKDKNNKSLCKNVYEGSISAEKFVFMSIDEMKSEELKKIESNMQKNILLEMQIPQIKGETDMFQCGKCGKRECSYRQLQTRSADEPMTTFVTCVCGHRWKF</sequence>
<dbReference type="Pfam" id="PF01096">
    <property type="entry name" value="Zn_ribbon_TFIIS"/>
    <property type="match status" value="1"/>
</dbReference>
<keyword evidence="3" id="KW-0862">Zinc</keyword>
<dbReference type="PIRSF" id="PIRSF006704">
    <property type="entry name" value="TF_IIS"/>
    <property type="match status" value="1"/>
</dbReference>
<dbReference type="Gene3D" id="1.10.472.30">
    <property type="entry name" value="Transcription elongation factor S-II, central domain"/>
    <property type="match status" value="1"/>
</dbReference>
<proteinExistence type="predicted"/>
<dbReference type="VEuPathDB" id="MicrosporidiaDB:H312_03249"/>
<dbReference type="GO" id="GO:0006351">
    <property type="term" value="P:DNA-templated transcription"/>
    <property type="evidence" value="ECO:0007669"/>
    <property type="project" value="InterPro"/>
</dbReference>
<dbReference type="Gene3D" id="2.20.25.10">
    <property type="match status" value="1"/>
</dbReference>
<dbReference type="GO" id="GO:0003746">
    <property type="term" value="F:translation elongation factor activity"/>
    <property type="evidence" value="ECO:0007669"/>
    <property type="project" value="UniProtKB-KW"/>
</dbReference>
<evidence type="ECO:0000256" key="5">
    <source>
        <dbReference type="PROSITE-ProRule" id="PRU00472"/>
    </source>
</evidence>
<dbReference type="CDD" id="cd13749">
    <property type="entry name" value="Zn-ribbon_TFIIS"/>
    <property type="match status" value="1"/>
</dbReference>
<evidence type="ECO:0000256" key="2">
    <source>
        <dbReference type="ARBA" id="ARBA00022771"/>
    </source>
</evidence>
<dbReference type="Pfam" id="PF07500">
    <property type="entry name" value="TFIIS_M"/>
    <property type="match status" value="1"/>
</dbReference>
<dbReference type="GO" id="GO:0003676">
    <property type="term" value="F:nucleic acid binding"/>
    <property type="evidence" value="ECO:0007669"/>
    <property type="project" value="InterPro"/>
</dbReference>
<evidence type="ECO:0000313" key="9">
    <source>
        <dbReference type="Proteomes" id="UP000030655"/>
    </source>
</evidence>
<dbReference type="InterPro" id="IPR003618">
    <property type="entry name" value="TFIIS_cen_dom"/>
</dbReference>
<reference evidence="8 9" key="2">
    <citation type="submission" date="2014-03" db="EMBL/GenBank/DDBJ databases">
        <title>The Genome Sequence of Anncaliia algerae insect isolate PRA339.</title>
        <authorList>
            <consortium name="The Broad Institute Genome Sequencing Platform"/>
            <consortium name="The Broad Institute Genome Sequencing Center for Infectious Disease"/>
            <person name="Cuomo C."/>
            <person name="Becnel J."/>
            <person name="Sanscrainte N."/>
            <person name="Walker B."/>
            <person name="Young S.K."/>
            <person name="Zeng Q."/>
            <person name="Gargeya S."/>
            <person name="Fitzgerald M."/>
            <person name="Haas B."/>
            <person name="Abouelleil A."/>
            <person name="Alvarado L."/>
            <person name="Arachchi H.M."/>
            <person name="Berlin A.M."/>
            <person name="Chapman S.B."/>
            <person name="Dewar J."/>
            <person name="Goldberg J."/>
            <person name="Griggs A."/>
            <person name="Gujja S."/>
            <person name="Hansen M."/>
            <person name="Howarth C."/>
            <person name="Imamovic A."/>
            <person name="Larimer J."/>
            <person name="McCowan C."/>
            <person name="Murphy C."/>
            <person name="Neiman D."/>
            <person name="Pearson M."/>
            <person name="Priest M."/>
            <person name="Roberts A."/>
            <person name="Saif S."/>
            <person name="Shea T."/>
            <person name="Sisk P."/>
            <person name="Sykes S."/>
            <person name="Wortman J."/>
            <person name="Nusbaum C."/>
            <person name="Birren B."/>
        </authorList>
    </citation>
    <scope>NUCLEOTIDE SEQUENCE [LARGE SCALE GENOMIC DNA]</scope>
    <source>
        <strain evidence="8 9">PRA339</strain>
    </source>
</reference>
<keyword evidence="1" id="KW-0479">Metal-binding</keyword>
<dbReference type="PROSITE" id="PS51133">
    <property type="entry name" value="ZF_TFIIS_2"/>
    <property type="match status" value="1"/>
</dbReference>
<reference evidence="9" key="1">
    <citation type="submission" date="2013-02" db="EMBL/GenBank/DDBJ databases">
        <authorList>
            <consortium name="The Broad Institute Genome Sequencing Platform"/>
            <person name="Cuomo C."/>
            <person name="Becnel J."/>
            <person name="Sanscrainte N."/>
            <person name="Walker B."/>
            <person name="Young S.K."/>
            <person name="Zeng Q."/>
            <person name="Gargeya S."/>
            <person name="Fitzgerald M."/>
            <person name="Haas B."/>
            <person name="Abouelleil A."/>
            <person name="Alvarado L."/>
            <person name="Arachchi H.M."/>
            <person name="Berlin A.M."/>
            <person name="Chapman S.B."/>
            <person name="Dewar J."/>
            <person name="Goldberg J."/>
            <person name="Griggs A."/>
            <person name="Gujja S."/>
            <person name="Hansen M."/>
            <person name="Howarth C."/>
            <person name="Imamovic A."/>
            <person name="Larimer J."/>
            <person name="McCowan C."/>
            <person name="Murphy C."/>
            <person name="Neiman D."/>
            <person name="Pearson M."/>
            <person name="Priest M."/>
            <person name="Roberts A."/>
            <person name="Saif S."/>
            <person name="Shea T."/>
            <person name="Sisk P."/>
            <person name="Sykes S."/>
            <person name="Wortman J."/>
            <person name="Nusbaum C."/>
            <person name="Birren B."/>
        </authorList>
    </citation>
    <scope>NUCLEOTIDE SEQUENCE [LARGE SCALE GENOMIC DNA]</scope>
    <source>
        <strain evidence="9">PRA339</strain>
    </source>
</reference>
<dbReference type="OrthoDB" id="44867at2759"/>
<dbReference type="InterPro" id="IPR001222">
    <property type="entry name" value="Znf_TFIIS"/>
</dbReference>
<dbReference type="InterPro" id="IPR035100">
    <property type="entry name" value="TF_IIS-typ"/>
</dbReference>
<keyword evidence="4" id="KW-0539">Nucleus</keyword>
<protein>
    <submittedName>
        <fullName evidence="8">Transcription elongation factor S-II</fullName>
    </submittedName>
</protein>
<feature type="domain" description="TFIIS-type" evidence="6">
    <location>
        <begin position="146"/>
        <end position="185"/>
    </location>
</feature>
<keyword evidence="2 5" id="KW-0863">Zinc-finger</keyword>
<feature type="domain" description="TFIIS central" evidence="7">
    <location>
        <begin position="32"/>
        <end position="144"/>
    </location>
</feature>
<dbReference type="HOGENOM" id="CLU_037637_4_1_1"/>
<keyword evidence="8" id="KW-0251">Elongation factor</keyword>
<evidence type="ECO:0000313" key="8">
    <source>
        <dbReference type="EMBL" id="KCZ79358.1"/>
    </source>
</evidence>
<dbReference type="InterPro" id="IPR036575">
    <property type="entry name" value="TFIIS_cen_dom_sf"/>
</dbReference>
<dbReference type="EMBL" id="KK365290">
    <property type="protein sequence ID" value="KCZ79358.1"/>
    <property type="molecule type" value="Genomic_DNA"/>
</dbReference>
<dbReference type="PANTHER" id="PTHR11477">
    <property type="entry name" value="TRANSCRIPTION FACTOR S-II ZINC FINGER DOMAIN-CONTAINING PROTEIN"/>
    <property type="match status" value="1"/>
</dbReference>
<dbReference type="AlphaFoldDB" id="A0A059EWD9"/>
<evidence type="ECO:0000256" key="4">
    <source>
        <dbReference type="ARBA" id="ARBA00023242"/>
    </source>
</evidence>
<dbReference type="STRING" id="1288291.A0A059EWD9"/>
<name>A0A059EWD9_9MICR</name>
<evidence type="ECO:0000256" key="1">
    <source>
        <dbReference type="ARBA" id="ARBA00022723"/>
    </source>
</evidence>
<evidence type="ECO:0000259" key="6">
    <source>
        <dbReference type="PROSITE" id="PS51133"/>
    </source>
</evidence>
<dbReference type="SMART" id="SM00440">
    <property type="entry name" value="ZnF_C2C2"/>
    <property type="match status" value="1"/>
</dbReference>
<dbReference type="GO" id="GO:0008270">
    <property type="term" value="F:zinc ion binding"/>
    <property type="evidence" value="ECO:0007669"/>
    <property type="project" value="UniProtKB-KW"/>
</dbReference>
<keyword evidence="8" id="KW-0648">Protein biosynthesis</keyword>
<evidence type="ECO:0000256" key="3">
    <source>
        <dbReference type="ARBA" id="ARBA00022833"/>
    </source>
</evidence>
<dbReference type="SUPFAM" id="SSF46942">
    <property type="entry name" value="Elongation factor TFIIS domain 2"/>
    <property type="match status" value="1"/>
</dbReference>
<keyword evidence="9" id="KW-1185">Reference proteome</keyword>
<dbReference type="SUPFAM" id="SSF57783">
    <property type="entry name" value="Zinc beta-ribbon"/>
    <property type="match status" value="1"/>
</dbReference>
<dbReference type="GO" id="GO:0005634">
    <property type="term" value="C:nucleus"/>
    <property type="evidence" value="ECO:0007669"/>
    <property type="project" value="TreeGrafter"/>
</dbReference>
<gene>
    <name evidence="8" type="ORF">H312_03249</name>
</gene>